<dbReference type="SMART" id="SM00287">
    <property type="entry name" value="SH3b"/>
    <property type="match status" value="1"/>
</dbReference>
<dbReference type="PROSITE" id="PS51781">
    <property type="entry name" value="SH3B"/>
    <property type="match status" value="1"/>
</dbReference>
<proteinExistence type="predicted"/>
<keyword evidence="3" id="KW-0378">Hydrolase</keyword>
<accession>A0A7S8E9J6</accession>
<evidence type="ECO:0000256" key="6">
    <source>
        <dbReference type="ARBA" id="ARBA00023034"/>
    </source>
</evidence>
<dbReference type="PANTHER" id="PTHR13572:SF4">
    <property type="entry name" value="RE57134P"/>
    <property type="match status" value="1"/>
</dbReference>
<reference evidence="10 11" key="1">
    <citation type="submission" date="2020-02" db="EMBL/GenBank/DDBJ databases">
        <authorList>
            <person name="Zheng R.K."/>
            <person name="Sun C.M."/>
        </authorList>
    </citation>
    <scope>NUCLEOTIDE SEQUENCE [LARGE SCALE GENOMIC DNA]</scope>
    <source>
        <strain evidence="11">rifampicinis</strain>
    </source>
</reference>
<dbReference type="KEGG" id="pmet:G4Y79_00285"/>
<evidence type="ECO:0000256" key="3">
    <source>
        <dbReference type="ARBA" id="ARBA00022801"/>
    </source>
</evidence>
<keyword evidence="2" id="KW-0812">Transmembrane</keyword>
<keyword evidence="8" id="KW-0732">Signal</keyword>
<comment type="subcellular location">
    <subcellularLocation>
        <location evidence="1">Golgi apparatus membrane</location>
        <topology evidence="1">Single-pass type II membrane protein</topology>
    </subcellularLocation>
</comment>
<dbReference type="Gene3D" id="2.30.30.40">
    <property type="entry name" value="SH3 Domains"/>
    <property type="match status" value="1"/>
</dbReference>
<keyword evidence="6" id="KW-0333">Golgi apparatus</keyword>
<evidence type="ECO:0000259" key="9">
    <source>
        <dbReference type="PROSITE" id="PS51781"/>
    </source>
</evidence>
<keyword evidence="7" id="KW-0472">Membrane</keyword>
<keyword evidence="11" id="KW-1185">Reference proteome</keyword>
<keyword evidence="4" id="KW-0735">Signal-anchor</keyword>
<evidence type="ECO:0000313" key="10">
    <source>
        <dbReference type="EMBL" id="QPC82847.1"/>
    </source>
</evidence>
<organism evidence="10 11">
    <name type="scientific">Phototrophicus methaneseepsis</name>
    <dbReference type="NCBI Taxonomy" id="2710758"/>
    <lineage>
        <taxon>Bacteria</taxon>
        <taxon>Bacillati</taxon>
        <taxon>Chloroflexota</taxon>
        <taxon>Candidatus Thermofontia</taxon>
        <taxon>Phototrophicales</taxon>
        <taxon>Phototrophicaceae</taxon>
        <taxon>Phototrophicus</taxon>
    </lineage>
</organism>
<feature type="chain" id="PRO_5032951851" evidence="8">
    <location>
        <begin position="25"/>
        <end position="400"/>
    </location>
</feature>
<dbReference type="GO" id="GO:0004559">
    <property type="term" value="F:alpha-mannosidase activity"/>
    <property type="evidence" value="ECO:0007669"/>
    <property type="project" value="TreeGrafter"/>
</dbReference>
<keyword evidence="5" id="KW-1133">Transmembrane helix</keyword>
<sequence length="400" mass="43589">MKQFFVVLITVMSLMVAGFTPSQAQSEQHVWAFYMGFWAGGASWDWQADVLTDYPAIGNYDSRDGGVAGTQIDQAKSAGIDGFVVSWNGLGDQGTSTPVLNNLLDRAGERGFQVGAAIDAFTPEFVSNRDTLISSISWLVNDRANHPAYLRYQGKPVIFFAFQGNLGLSSAEWQEIRNSIDPDRNTYWIAEGLNGCCLYGGAMDGMYAFNLAWANGSSGTYSGQRSRVLNAGGSIYIPTVHPGWDEALIAARDGRPNPTSPRGRQDGQFLANSFRGAAASGADIILVGTWNEYMENSHIEPSQQYGTQSLDVLRPLIEEWRSTGGTSAPAEEAAPDIEGPAVQANSRLNVRYGPGTDYDVMGAISPGRWYALIREENGWYVISYNGQEGYVSGDYVQVRQ</sequence>
<dbReference type="AlphaFoldDB" id="A0A7S8E9J6"/>
<feature type="signal peptide" evidence="8">
    <location>
        <begin position="1"/>
        <end position="24"/>
    </location>
</feature>
<evidence type="ECO:0000256" key="8">
    <source>
        <dbReference type="SAM" id="SignalP"/>
    </source>
</evidence>
<dbReference type="InterPro" id="IPR026071">
    <property type="entry name" value="Glyco_Hydrolase_99"/>
</dbReference>
<dbReference type="Gene3D" id="3.20.20.80">
    <property type="entry name" value="Glycosidases"/>
    <property type="match status" value="1"/>
</dbReference>
<gene>
    <name evidence="10" type="ORF">G4Y79_00285</name>
</gene>
<evidence type="ECO:0000313" key="11">
    <source>
        <dbReference type="Proteomes" id="UP000594468"/>
    </source>
</evidence>
<dbReference type="Proteomes" id="UP000594468">
    <property type="component" value="Chromosome"/>
</dbReference>
<evidence type="ECO:0000256" key="4">
    <source>
        <dbReference type="ARBA" id="ARBA00022968"/>
    </source>
</evidence>
<dbReference type="Pfam" id="PF08239">
    <property type="entry name" value="SH3_3"/>
    <property type="match status" value="1"/>
</dbReference>
<protein>
    <submittedName>
        <fullName evidence="10">SH3 domain-containing protein</fullName>
    </submittedName>
</protein>
<evidence type="ECO:0000256" key="7">
    <source>
        <dbReference type="ARBA" id="ARBA00023136"/>
    </source>
</evidence>
<evidence type="ECO:0000256" key="1">
    <source>
        <dbReference type="ARBA" id="ARBA00004323"/>
    </source>
</evidence>
<dbReference type="PANTHER" id="PTHR13572">
    <property type="entry name" value="ENDO-ALPHA-1,2-MANNOSIDASE"/>
    <property type="match status" value="1"/>
</dbReference>
<evidence type="ECO:0000256" key="2">
    <source>
        <dbReference type="ARBA" id="ARBA00022692"/>
    </source>
</evidence>
<name>A0A7S8E9J6_9CHLR</name>
<dbReference type="Pfam" id="PF16317">
    <property type="entry name" value="Glyco_hydro_99"/>
    <property type="match status" value="1"/>
</dbReference>
<dbReference type="EMBL" id="CP062983">
    <property type="protein sequence ID" value="QPC82847.1"/>
    <property type="molecule type" value="Genomic_DNA"/>
</dbReference>
<evidence type="ECO:0000256" key="5">
    <source>
        <dbReference type="ARBA" id="ARBA00022989"/>
    </source>
</evidence>
<feature type="domain" description="SH3b" evidence="9">
    <location>
        <begin position="338"/>
        <end position="400"/>
    </location>
</feature>
<dbReference type="InterPro" id="IPR003646">
    <property type="entry name" value="SH3-like_bac-type"/>
</dbReference>
<dbReference type="RefSeq" id="WP_195170916.1">
    <property type="nucleotide sequence ID" value="NZ_CP062983.1"/>
</dbReference>